<evidence type="ECO:0000313" key="2">
    <source>
        <dbReference type="EMBL" id="OCA54217.1"/>
    </source>
</evidence>
<evidence type="ECO:0000256" key="1">
    <source>
        <dbReference type="SAM" id="MobiDB-lite"/>
    </source>
</evidence>
<keyword evidence="3" id="KW-1185">Reference proteome</keyword>
<comment type="caution">
    <text evidence="2">The sequence shown here is derived from an EMBL/GenBank/DDBJ whole genome shotgun (WGS) entry which is preliminary data.</text>
</comment>
<dbReference type="Proteomes" id="UP000092665">
    <property type="component" value="Unassembled WGS sequence"/>
</dbReference>
<feature type="region of interest" description="Disordered" evidence="1">
    <location>
        <begin position="68"/>
        <end position="93"/>
    </location>
</feature>
<organism evidence="2 3">
    <name type="scientific">Photorhabdus namnaonensis</name>
    <dbReference type="NCBI Taxonomy" id="1851568"/>
    <lineage>
        <taxon>Bacteria</taxon>
        <taxon>Pseudomonadati</taxon>
        <taxon>Pseudomonadota</taxon>
        <taxon>Gammaproteobacteria</taxon>
        <taxon>Enterobacterales</taxon>
        <taxon>Morganellaceae</taxon>
        <taxon>Photorhabdus</taxon>
    </lineage>
</organism>
<dbReference type="InterPro" id="IPR006441">
    <property type="entry name" value="Phage_P2_GpN"/>
</dbReference>
<dbReference type="Pfam" id="PF05125">
    <property type="entry name" value="Phage_cap_P2"/>
    <property type="match status" value="1"/>
</dbReference>
<reference evidence="3" key="1">
    <citation type="submission" date="2015-11" db="EMBL/GenBank/DDBJ databases">
        <authorList>
            <person name="Tobias N.J."/>
            <person name="Mishra B."/>
            <person name="Gupta D.K."/>
            <person name="Thines M."/>
            <person name="Stinear T.P."/>
            <person name="Bode H.B."/>
        </authorList>
    </citation>
    <scope>NUCLEOTIDE SEQUENCE [LARGE SCALE GENOMIC DNA]</scope>
    <source>
        <strain evidence="3">PB45.5</strain>
    </source>
</reference>
<gene>
    <name evidence="2" type="ORF">Phpb_02661</name>
</gene>
<dbReference type="RefSeq" id="WP_065390734.1">
    <property type="nucleotide sequence ID" value="NZ_CAWMQN010000072.1"/>
</dbReference>
<dbReference type="NCBIfam" id="TIGR01551">
    <property type="entry name" value="major_capsid_P2"/>
    <property type="match status" value="1"/>
</dbReference>
<evidence type="ECO:0000313" key="3">
    <source>
        <dbReference type="Proteomes" id="UP000092665"/>
    </source>
</evidence>
<dbReference type="EMBL" id="LOIC01000072">
    <property type="protein sequence ID" value="OCA54217.1"/>
    <property type="molecule type" value="Genomic_DNA"/>
</dbReference>
<protein>
    <submittedName>
        <fullName evidence="2">Phage major capsid protein, P2 family</fullName>
    </submittedName>
</protein>
<name>A0A1B8YGP8_9GAMM</name>
<accession>A0A1B8YGP8</accession>
<feature type="compositionally biased region" description="Basic and acidic residues" evidence="1">
    <location>
        <begin position="83"/>
        <end position="93"/>
    </location>
</feature>
<sequence length="349" mass="39120">MRNETREKWDQYIERQAELNGIAPAAVTKHFSIEPSVAQRLEDKAQQSSDFLQKINIVGVPEQEGEKIGLGINGPLASTNDSTSDRREPRSVHTLENNGYRCEKTNTDTFISYPKLDMWSKFRDFQARITNQIIRRRALDRIAVGFNGTHRAAKSDLKTNPLLQDVNIGWLEQYRKNAPQRVMKNVTVTSRDDENKIIAKGDYGNLDSLGFDAANSLLDEWHKGSSELVVICGRTIVTSKEFAIINAISAENPNSEALAGKLLIANKSIANMPTYIAPFFPDGTMFITPFSNLSIYWHDGKHRRMIKEEPELNRVATYESSNDAYVIEDYGFGCVIEGITFAKPAGPGA</sequence>
<proteinExistence type="predicted"/>
<dbReference type="AlphaFoldDB" id="A0A1B8YGP8"/>